<evidence type="ECO:0000256" key="4">
    <source>
        <dbReference type="SAM" id="MobiDB-lite"/>
    </source>
</evidence>
<dbReference type="Proteomes" id="UP000517916">
    <property type="component" value="Unassembled WGS sequence"/>
</dbReference>
<keyword evidence="2" id="KW-0597">Phosphoprotein</keyword>
<feature type="region of interest" description="Disordered" evidence="4">
    <location>
        <begin position="1"/>
        <end position="31"/>
    </location>
</feature>
<dbReference type="Pfam" id="PF03088">
    <property type="entry name" value="Str_synth"/>
    <property type="match status" value="1"/>
</dbReference>
<feature type="domain" description="Strictosidine synthase conserved region" evidence="5">
    <location>
        <begin position="135"/>
        <end position="216"/>
    </location>
</feature>
<protein>
    <submittedName>
        <fullName evidence="6">Sugar lactone lactonase YvrE</fullName>
    </submittedName>
</protein>
<dbReference type="InterPro" id="IPR011042">
    <property type="entry name" value="6-blade_b-propeller_TolB-like"/>
</dbReference>
<dbReference type="SUPFAM" id="SSF63829">
    <property type="entry name" value="Calcium-dependent phosphotriesterase"/>
    <property type="match status" value="1"/>
</dbReference>
<evidence type="ECO:0000256" key="2">
    <source>
        <dbReference type="ARBA" id="ARBA00022553"/>
    </source>
</evidence>
<name>A0ABR6BTL6_9PSEU</name>
<gene>
    <name evidence="6" type="ORF">BC739_007501</name>
</gene>
<dbReference type="RefSeq" id="WP_318296822.1">
    <property type="nucleotide sequence ID" value="NZ_BAAABQ010000054.1"/>
</dbReference>
<sequence>MQRPPIQPVMWQPPTASPRAAQRLSTPPMDRPRLLPVTGVGTEDVVLDHEGHVVTGVADGGILRVSPDGRTVTRVAETGGRPLGVELLADGRLLVCDAYRGLLAVDPVGGGVEVLAAGAERVAGKPLVVCNNAAVGSDGTIYFTDSSQRFGLEHYTADLLEHSGTGRLLRRDASGEVTELLGGLQFANGVALAQDESYVVVAETGAYRLRRVWLTGPRTGQDEVLAENLPGFPDNLSTGTGGRIWVALASPRNPALDWVAPKHPVLRKGIWALPPALLTRLEIRTSWVLAVDGTGQVVCDLQGDGSRFHMVTGMREHEGKLYLGSLRERAVAVIDLS</sequence>
<evidence type="ECO:0000313" key="6">
    <source>
        <dbReference type="EMBL" id="MBA8930268.1"/>
    </source>
</evidence>
<evidence type="ECO:0000313" key="7">
    <source>
        <dbReference type="Proteomes" id="UP000517916"/>
    </source>
</evidence>
<dbReference type="PANTHER" id="PTHR10426:SF88">
    <property type="entry name" value="ADIPOCYTE PLASMA MEMBRANE-ASSOCIATED PROTEIN HEMOMUCIN-RELATED"/>
    <property type="match status" value="1"/>
</dbReference>
<evidence type="ECO:0000259" key="5">
    <source>
        <dbReference type="Pfam" id="PF03088"/>
    </source>
</evidence>
<evidence type="ECO:0000256" key="3">
    <source>
        <dbReference type="ARBA" id="ARBA00023180"/>
    </source>
</evidence>
<evidence type="ECO:0000256" key="1">
    <source>
        <dbReference type="ARBA" id="ARBA00009191"/>
    </source>
</evidence>
<dbReference type="InterPro" id="IPR018119">
    <property type="entry name" value="Strictosidine_synth_cons-reg"/>
</dbReference>
<dbReference type="Pfam" id="PF20067">
    <property type="entry name" value="SSL_N"/>
    <property type="match status" value="1"/>
</dbReference>
<comment type="caution">
    <text evidence="6">The sequence shown here is derived from an EMBL/GenBank/DDBJ whole genome shotgun (WGS) entry which is preliminary data.</text>
</comment>
<comment type="similarity">
    <text evidence="1">Belongs to the strictosidine synthase family.</text>
</comment>
<keyword evidence="3" id="KW-0325">Glycoprotein</keyword>
<dbReference type="EMBL" id="JACJID010000006">
    <property type="protein sequence ID" value="MBA8930268.1"/>
    <property type="molecule type" value="Genomic_DNA"/>
</dbReference>
<reference evidence="6 7" key="1">
    <citation type="submission" date="2020-08" db="EMBL/GenBank/DDBJ databases">
        <title>Genomic Encyclopedia of Archaeal and Bacterial Type Strains, Phase II (KMG-II): from individual species to whole genera.</title>
        <authorList>
            <person name="Goeker M."/>
        </authorList>
    </citation>
    <scope>NUCLEOTIDE SEQUENCE [LARGE SCALE GENOMIC DNA]</scope>
    <source>
        <strain evidence="6 7">DSM 43850</strain>
    </source>
</reference>
<dbReference type="PANTHER" id="PTHR10426">
    <property type="entry name" value="STRICTOSIDINE SYNTHASE-RELATED"/>
    <property type="match status" value="1"/>
</dbReference>
<organism evidence="6 7">
    <name type="scientific">Kutzneria viridogrisea</name>
    <dbReference type="NCBI Taxonomy" id="47990"/>
    <lineage>
        <taxon>Bacteria</taxon>
        <taxon>Bacillati</taxon>
        <taxon>Actinomycetota</taxon>
        <taxon>Actinomycetes</taxon>
        <taxon>Pseudonocardiales</taxon>
        <taxon>Pseudonocardiaceae</taxon>
        <taxon>Kutzneria</taxon>
    </lineage>
</organism>
<dbReference type="Gene3D" id="2.120.10.30">
    <property type="entry name" value="TolB, C-terminal domain"/>
    <property type="match status" value="1"/>
</dbReference>
<proteinExistence type="inferred from homology"/>
<accession>A0ABR6BTL6</accession>
<keyword evidence="7" id="KW-1185">Reference proteome</keyword>